<dbReference type="Gene3D" id="3.40.50.300">
    <property type="entry name" value="P-loop containing nucleotide triphosphate hydrolases"/>
    <property type="match status" value="2"/>
</dbReference>
<sequence length="631" mass="72055">MFIKKFNVKNYKSIVDSGDCYLEADMTILAGKNESGKSSILEALHDFNVSNSIDRSSVPLDKRPEDLAISITFLASENEIKDYLGIRAVSFENGWLEITVTKDFYDRYFIQKDLLSFLKLVDIHSPEYLKKEKELLQDSYNEFKDIYEEFATSINLTDLFVFDSSDIEGSRENLQSEIEALVGLKEEDNDDTTQSTLSSYIKILSNFYNVLSIVLDQEQSNKEQWDKFLSFLPNFIIFKSFEDILPNSISFEKLKESPFIQDLASVSSIDVELLLSSDTRRKIKHKGDINFNINTTYSTYWNQDKTELKIDWDSNDLTFWVEEESELYSPTQRSKGKQWHLSFYLKTSARTIDNKTNILLVDEPGLFLHAKAQRDIYDRLLNTSQNQNIQSLFTTHSPYLIRHDELQRIRLVQKSSIKLGTQIISKLHAVSDKETLTPIMTAIGLELNQGIQNINQANNIVVEGPSDVHYFNAFSTLINDKSINFVFGGGSGNMGNIGAILTGWGCNVGYIYDNDKGKADGVKNLKNTWFVDGSQIFSVTDILNGSIEDIFTVEEFKLYILEDEEQEISGTVSDFMKSSGKFKSKINKVLASKKFLTSVNKKSVNLSEETLTKIRNVFENLKSIFYNSHNS</sequence>
<dbReference type="HOGENOM" id="CLU_022180_0_0_10"/>
<dbReference type="RefSeq" id="WP_015332978.1">
    <property type="nucleotide sequence ID" value="NC_020054.1"/>
</dbReference>
<dbReference type="OrthoDB" id="1098190at2"/>
<dbReference type="Proteomes" id="UP000011058">
    <property type="component" value="Chromosome"/>
</dbReference>
<dbReference type="PATRIC" id="fig|1166018.3.peg.820"/>
<feature type="domain" description="Endonuclease GajA/Old nuclease/RecF-like AAA" evidence="1">
    <location>
        <begin position="1"/>
        <end position="401"/>
    </location>
</feature>
<dbReference type="SUPFAM" id="SSF52540">
    <property type="entry name" value="P-loop containing nucleoside triphosphate hydrolases"/>
    <property type="match status" value="1"/>
</dbReference>
<proteinExistence type="predicted"/>
<dbReference type="STRING" id="1166018.FAES_3873"/>
<dbReference type="Pfam" id="PF13175">
    <property type="entry name" value="AAA_15"/>
    <property type="match status" value="1"/>
</dbReference>
<dbReference type="EMBL" id="HE796683">
    <property type="protein sequence ID" value="CCH01879.1"/>
    <property type="molecule type" value="Genomic_DNA"/>
</dbReference>
<dbReference type="InterPro" id="IPR041685">
    <property type="entry name" value="AAA_GajA/Old/RecF-like"/>
</dbReference>
<accession>I0KCM6</accession>
<dbReference type="InterPro" id="IPR027417">
    <property type="entry name" value="P-loop_NTPase"/>
</dbReference>
<protein>
    <recommendedName>
        <fullName evidence="1">Endonuclease GajA/Old nuclease/RecF-like AAA domain-containing protein</fullName>
    </recommendedName>
</protein>
<evidence type="ECO:0000259" key="1">
    <source>
        <dbReference type="Pfam" id="PF13175"/>
    </source>
</evidence>
<organism evidence="2 3">
    <name type="scientific">Fibrella aestuarina BUZ 2</name>
    <dbReference type="NCBI Taxonomy" id="1166018"/>
    <lineage>
        <taxon>Bacteria</taxon>
        <taxon>Pseudomonadati</taxon>
        <taxon>Bacteroidota</taxon>
        <taxon>Cytophagia</taxon>
        <taxon>Cytophagales</taxon>
        <taxon>Spirosomataceae</taxon>
        <taxon>Fibrella</taxon>
    </lineage>
</organism>
<dbReference type="AlphaFoldDB" id="I0KCM6"/>
<gene>
    <name evidence="2" type="ORF">FAES_3873</name>
</gene>
<name>I0KCM6_9BACT</name>
<dbReference type="KEGG" id="fae:FAES_3873"/>
<reference evidence="2 3" key="1">
    <citation type="journal article" date="2012" name="J. Bacteriol.">
        <title>Genome Sequence of Fibrella aestuarina BUZ 2T, a Filamentous Marine Bacterium.</title>
        <authorList>
            <person name="Filippini M."/>
            <person name="Qi W."/>
            <person name="Blom J."/>
            <person name="Goesmann A."/>
            <person name="Smits T.H."/>
            <person name="Bagheri H.C."/>
        </authorList>
    </citation>
    <scope>NUCLEOTIDE SEQUENCE [LARGE SCALE GENOMIC DNA]</scope>
    <source>
        <strain evidence="3">BUZ 2T</strain>
    </source>
</reference>
<evidence type="ECO:0000313" key="3">
    <source>
        <dbReference type="Proteomes" id="UP000011058"/>
    </source>
</evidence>
<dbReference type="eggNOG" id="COG1106">
    <property type="taxonomic scope" value="Bacteria"/>
</dbReference>
<evidence type="ECO:0000313" key="2">
    <source>
        <dbReference type="EMBL" id="CCH01879.1"/>
    </source>
</evidence>
<keyword evidence="3" id="KW-1185">Reference proteome</keyword>
<dbReference type="InterPro" id="IPR051396">
    <property type="entry name" value="Bact_Antivir_Def_Nuclease"/>
</dbReference>
<dbReference type="PANTHER" id="PTHR43581:SF2">
    <property type="entry name" value="EXCINUCLEASE ATPASE SUBUNIT"/>
    <property type="match status" value="1"/>
</dbReference>
<dbReference type="PANTHER" id="PTHR43581">
    <property type="entry name" value="ATP/GTP PHOSPHATASE"/>
    <property type="match status" value="1"/>
</dbReference>